<keyword evidence="2" id="KW-0812">Transmembrane</keyword>
<dbReference type="eggNOG" id="ENOG5032DMZ">
    <property type="taxonomic scope" value="Bacteria"/>
</dbReference>
<proteinExistence type="predicted"/>
<dbReference type="EMBL" id="BAHD01000062">
    <property type="protein sequence ID" value="GAB97257.1"/>
    <property type="molecule type" value="Genomic_DNA"/>
</dbReference>
<dbReference type="OrthoDB" id="5186135at2"/>
<dbReference type="AlphaFoldDB" id="K6WYT7"/>
<feature type="transmembrane region" description="Helical" evidence="2">
    <location>
        <begin position="93"/>
        <end position="112"/>
    </location>
</feature>
<accession>K6WYT7</accession>
<name>K6WYT7_9MICO</name>
<evidence type="ECO:0000256" key="2">
    <source>
        <dbReference type="SAM" id="Phobius"/>
    </source>
</evidence>
<dbReference type="Proteomes" id="UP000008366">
    <property type="component" value="Unassembled WGS sequence"/>
</dbReference>
<keyword evidence="2" id="KW-0472">Membrane</keyword>
<organism evidence="3 4">
    <name type="scientific">Kineosphaera limosa NBRC 100340</name>
    <dbReference type="NCBI Taxonomy" id="1184609"/>
    <lineage>
        <taxon>Bacteria</taxon>
        <taxon>Bacillati</taxon>
        <taxon>Actinomycetota</taxon>
        <taxon>Actinomycetes</taxon>
        <taxon>Micrococcales</taxon>
        <taxon>Dermatophilaceae</taxon>
        <taxon>Kineosphaera</taxon>
    </lineage>
</organism>
<dbReference type="RefSeq" id="WP_006593789.1">
    <property type="nucleotide sequence ID" value="NZ_BAHD01000062.1"/>
</dbReference>
<feature type="transmembrane region" description="Helical" evidence="2">
    <location>
        <begin position="60"/>
        <end position="81"/>
    </location>
</feature>
<keyword evidence="2" id="KW-1133">Transmembrane helix</keyword>
<comment type="caution">
    <text evidence="3">The sequence shown here is derived from an EMBL/GenBank/DDBJ whole genome shotgun (WGS) entry which is preliminary data.</text>
</comment>
<gene>
    <name evidence="3" type="ORF">KILIM_062_00040</name>
</gene>
<evidence type="ECO:0000313" key="4">
    <source>
        <dbReference type="Proteomes" id="UP000008366"/>
    </source>
</evidence>
<protein>
    <recommendedName>
        <fullName evidence="5">DUF485 domain-containing protein</fullName>
    </recommendedName>
</protein>
<evidence type="ECO:0008006" key="5">
    <source>
        <dbReference type="Google" id="ProtNLM"/>
    </source>
</evidence>
<reference evidence="3 4" key="1">
    <citation type="submission" date="2012-08" db="EMBL/GenBank/DDBJ databases">
        <title>Whole genome shotgun sequence of Kineosphaera limosa NBRC 100340.</title>
        <authorList>
            <person name="Yoshida I."/>
            <person name="Isaki S."/>
            <person name="Hosoyama A."/>
            <person name="Tsuchikane K."/>
            <person name="Katsumata H."/>
            <person name="Ando Y."/>
            <person name="Ohji S."/>
            <person name="Hamada M."/>
            <person name="Tamura T."/>
            <person name="Yamazoe A."/>
            <person name="Yamazaki S."/>
            <person name="Fujita N."/>
        </authorList>
    </citation>
    <scope>NUCLEOTIDE SEQUENCE [LARGE SCALE GENOMIC DNA]</scope>
    <source>
        <strain evidence="3 4">NBRC 100340</strain>
    </source>
</reference>
<keyword evidence="4" id="KW-1185">Reference proteome</keyword>
<sequence>MSLSGRGPTPKRVRITSPRRQAMRRPPTRPITTELDEQTALGQVYVDALLTAQRRLAVRLLGGMLLLVAVTVATFLGVPAVHAARIGPVPFTWLWLGGAAYVLLVLAALAYLRATERLEREFIALVRRSRT</sequence>
<evidence type="ECO:0000313" key="3">
    <source>
        <dbReference type="EMBL" id="GAB97257.1"/>
    </source>
</evidence>
<dbReference type="STRING" id="1184609.KILIM_062_00040"/>
<evidence type="ECO:0000256" key="1">
    <source>
        <dbReference type="SAM" id="MobiDB-lite"/>
    </source>
</evidence>
<feature type="region of interest" description="Disordered" evidence="1">
    <location>
        <begin position="1"/>
        <end position="30"/>
    </location>
</feature>